<feature type="compositionally biased region" description="Polar residues" evidence="5">
    <location>
        <begin position="208"/>
        <end position="229"/>
    </location>
</feature>
<dbReference type="Xenbase" id="XB-GENE-22068709">
    <property type="gene designation" value="mansc1"/>
</dbReference>
<feature type="signal peptide" evidence="7">
    <location>
        <begin position="1"/>
        <end position="24"/>
    </location>
</feature>
<organism evidence="9">
    <name type="scientific">Xenopus tropicalis</name>
    <name type="common">Western clawed frog</name>
    <name type="synonym">Silurana tropicalis</name>
    <dbReference type="NCBI Taxonomy" id="8364"/>
    <lineage>
        <taxon>Eukaryota</taxon>
        <taxon>Metazoa</taxon>
        <taxon>Chordata</taxon>
        <taxon>Craniata</taxon>
        <taxon>Vertebrata</taxon>
        <taxon>Euteleostomi</taxon>
        <taxon>Amphibia</taxon>
        <taxon>Batrachia</taxon>
        <taxon>Anura</taxon>
        <taxon>Pipoidea</taxon>
        <taxon>Pipidae</taxon>
        <taxon>Xenopodinae</taxon>
        <taxon>Xenopus</taxon>
        <taxon>Silurana</taxon>
    </lineage>
</organism>
<proteinExistence type="predicted"/>
<evidence type="ECO:0000256" key="7">
    <source>
        <dbReference type="SAM" id="SignalP"/>
    </source>
</evidence>
<reference evidence="9" key="2">
    <citation type="submission" date="2021-03" db="UniProtKB">
        <authorList>
            <consortium name="Ensembl"/>
        </authorList>
    </citation>
    <scope>IDENTIFICATION</scope>
</reference>
<feature type="compositionally biased region" description="Polar residues" evidence="5">
    <location>
        <begin position="239"/>
        <end position="255"/>
    </location>
</feature>
<dbReference type="KEGG" id="xtr:101731508"/>
<dbReference type="Proteomes" id="UP000008143">
    <property type="component" value="Chromosome 3"/>
</dbReference>
<protein>
    <submittedName>
        <fullName evidence="9">MANSC domain containing 1</fullName>
    </submittedName>
    <submittedName>
        <fullName evidence="11 12">MANSC domain-containing protein 1 isoform X1</fullName>
    </submittedName>
</protein>
<reference evidence="11 12" key="3">
    <citation type="submission" date="2025-04" db="UniProtKB">
        <authorList>
            <consortium name="RefSeq"/>
        </authorList>
    </citation>
    <scope>IDENTIFICATION</scope>
    <source>
        <strain evidence="11 12">Nigerian</strain>
        <tissue evidence="11 12">Liver and blood</tissue>
    </source>
</reference>
<dbReference type="CTD" id="54682"/>
<feature type="compositionally biased region" description="Basic and acidic residues" evidence="5">
    <location>
        <begin position="502"/>
        <end position="512"/>
    </location>
</feature>
<feature type="chain" id="PRO_5044662836" evidence="7">
    <location>
        <begin position="25"/>
        <end position="899"/>
    </location>
</feature>
<dbReference type="AlphaFoldDB" id="A0A803JD92"/>
<feature type="compositionally biased region" description="Basic and acidic residues" evidence="5">
    <location>
        <begin position="308"/>
        <end position="495"/>
    </location>
</feature>
<dbReference type="Ensembl" id="ENSXETT00000112111">
    <property type="protein sequence ID" value="ENSXETP00000105853"/>
    <property type="gene ID" value="ENSXETG00000038134"/>
</dbReference>
<feature type="compositionally biased region" description="Low complexity" evidence="5">
    <location>
        <begin position="514"/>
        <end position="525"/>
    </location>
</feature>
<reference evidence="9" key="1">
    <citation type="journal article" date="2010" name="Science">
        <title>The genome of the Western clawed frog Xenopus tropicalis.</title>
        <authorList>
            <person name="Hellsten U."/>
            <person name="Harland R.M."/>
            <person name="Gilchrist M.J."/>
            <person name="Hendrix D."/>
            <person name="Jurka J."/>
            <person name="Kapitonov V."/>
            <person name="Ovcharenko I."/>
            <person name="Putnam N.H."/>
            <person name="Shu S."/>
            <person name="Taher L."/>
            <person name="Blitz I.L."/>
            <person name="Blumberg B."/>
            <person name="Dichmann D.S."/>
            <person name="Dubchak I."/>
            <person name="Amaya E."/>
            <person name="Detter J.C."/>
            <person name="Fletcher R."/>
            <person name="Gerhard D.S."/>
            <person name="Goodstein D."/>
            <person name="Graves T."/>
            <person name="Grigoriev I.V."/>
            <person name="Grimwood J."/>
            <person name="Kawashima T."/>
            <person name="Lindquist E."/>
            <person name="Lucas S.M."/>
            <person name="Mead P.E."/>
            <person name="Mitros T."/>
            <person name="Ogino H."/>
            <person name="Ohta Y."/>
            <person name="Poliakov A.V."/>
            <person name="Pollet N."/>
            <person name="Robert J."/>
            <person name="Salamov A."/>
            <person name="Sater A.K."/>
            <person name="Schmutz J."/>
            <person name="Terry A."/>
            <person name="Vize P.D."/>
            <person name="Warren W.C."/>
            <person name="Wells D."/>
            <person name="Wills A."/>
            <person name="Wilson R.K."/>
            <person name="Zimmerman L.B."/>
            <person name="Zorn A.M."/>
            <person name="Grainger R."/>
            <person name="Grammer T."/>
            <person name="Khokha M.K."/>
            <person name="Richardson P.M."/>
            <person name="Rokhsar D.S."/>
        </authorList>
    </citation>
    <scope>NUCLEOTIDE SEQUENCE [LARGE SCALE GENOMIC DNA]</scope>
    <source>
        <strain evidence="9">Nigerian</strain>
    </source>
</reference>
<sequence length="899" mass="98224">MDPSLALFPYIVLLTVPFLTPCGAQRCLSRPIPDMTIAISGEVLQNVRGTDPLYAANAEECAASCCAEHQIAGHQDCNLYIFDSRKINKHLNCYLFHCPTPESCPLKRSKGVTSFRILPENEDSDTDIDEPAVGVLVSGNQSKEKQSAGKESGPPLQGDKSQILDSKEHSQSPATEKSAPSAHLQGDTMDREDHKEHPKSSEAKQPGSDVQAQGDTSHTSDLTEDSQSSEAKDPKEQSQGDTSHTSDLTEDSQSSEAKDPKEQSQGDTSHTSDPTEDSQSSEAKDPKEQSQGDTSHRSDPTEDSQSSEAKDPKEQARGDTRNRSDPKEDSQSSEAKDPKEQSQGDTSHKSDLKEDSQSSEAKDPKEQSQGDTSHKSDLKEDSQSSEAKDPKEQSRGDTSHKSDPKEDSQSSEAKDPKEQSRGDTSYRSDPKEDSESSEAKDPKEQSWGDTSHTSDPKEDSESSEAKDPKEQSRGDTSHTSDPKKDSQNSEAKNPKEQSQGDTSHKSDLKEDSQSSENMESGSSVKSHSDKKQVADLTEESQSTESKESDIKSQGDTKRISDPTEEISEANNTGHDVQLESKRIHPPNSEEPTAKSDNEPHHKSPLDMESESESNESDLKVLSKGSAMKTQENVQSHITSQMIDLAKDIEKQLELMESKQDPSSLSSPHHNASGSAHNVPPAEKDEESSHSGNDRSKVMVPNHTKLHEEPPTSAPSNPTFSTSDSRHLVISKANTLAPQGDSHKKESAIGKDIENAISSSKDGSRLSKERTTTKALKTPYLTSSTKIPDATFMHKSRTSVLATHTKATTLSPEPGVHTSKTLMEDDPVLTQHDAQSDRASKSDIDNFFLEERNGLVAALVFGVVFLLVVIGLVGRKVSEVRRRYQYNKLDYLINGMYVDT</sequence>
<dbReference type="OrthoDB" id="10071013at2759"/>
<gene>
    <name evidence="9 11 12 13 14" type="primary">mansc1</name>
</gene>
<feature type="compositionally biased region" description="Basic and acidic residues" evidence="5">
    <location>
        <begin position="544"/>
        <end position="561"/>
    </location>
</feature>
<evidence type="ECO:0000259" key="8">
    <source>
        <dbReference type="PROSITE" id="PS50986"/>
    </source>
</evidence>
<feature type="compositionally biased region" description="Polar residues" evidence="5">
    <location>
        <begin position="660"/>
        <end position="675"/>
    </location>
</feature>
<evidence type="ECO:0000313" key="14">
    <source>
        <dbReference type="Xenbase" id="XB-GENE-22068709"/>
    </source>
</evidence>
<feature type="compositionally biased region" description="Basic and acidic residues" evidence="5">
    <location>
        <begin position="686"/>
        <end position="696"/>
    </location>
</feature>
<evidence type="ECO:0000256" key="4">
    <source>
        <dbReference type="ARBA" id="ARBA00023180"/>
    </source>
</evidence>
<evidence type="ECO:0000313" key="12">
    <source>
        <dbReference type="RefSeq" id="XP_031754429.1"/>
    </source>
</evidence>
<dbReference type="InterPro" id="IPR011106">
    <property type="entry name" value="MANSC_N"/>
</dbReference>
<keyword evidence="3 6" id="KW-0472">Membrane</keyword>
<dbReference type="Ensembl" id="ENSXETT00000093761">
    <property type="protein sequence ID" value="ENSXETP00000066260"/>
    <property type="gene ID" value="ENSXETG00000038134"/>
</dbReference>
<feature type="compositionally biased region" description="Basic and acidic residues" evidence="5">
    <location>
        <begin position="188"/>
        <end position="202"/>
    </location>
</feature>
<feature type="region of interest" description="Disordered" evidence="5">
    <location>
        <begin position="139"/>
        <end position="634"/>
    </location>
</feature>
<dbReference type="GeneID" id="101731508"/>
<evidence type="ECO:0000256" key="2">
    <source>
        <dbReference type="ARBA" id="ARBA00022729"/>
    </source>
</evidence>
<dbReference type="PROSITE" id="PS50986">
    <property type="entry name" value="MANSC"/>
    <property type="match status" value="1"/>
</dbReference>
<dbReference type="GO" id="GO:0016020">
    <property type="term" value="C:membrane"/>
    <property type="evidence" value="ECO:0007669"/>
    <property type="project" value="UniProtKB-SubCell"/>
</dbReference>
<feature type="compositionally biased region" description="Basic and acidic residues" evidence="5">
    <location>
        <begin position="650"/>
        <end position="659"/>
    </location>
</feature>
<evidence type="ECO:0000256" key="3">
    <source>
        <dbReference type="ARBA" id="ARBA00023136"/>
    </source>
</evidence>
<name>A0A803JD92_XENTR</name>
<feature type="compositionally biased region" description="Polar residues" evidence="5">
    <location>
        <begin position="265"/>
        <end position="281"/>
    </location>
</feature>
<evidence type="ECO:0000256" key="5">
    <source>
        <dbReference type="SAM" id="MobiDB-lite"/>
    </source>
</evidence>
<feature type="compositionally biased region" description="Basic and acidic residues" evidence="5">
    <location>
        <begin position="740"/>
        <end position="753"/>
    </location>
</feature>
<dbReference type="Ensembl" id="ENSXETT00000121751">
    <property type="protein sequence ID" value="ENSXETP00000113524"/>
    <property type="gene ID" value="ENSXETG00000038134"/>
</dbReference>
<evidence type="ECO:0000313" key="9">
    <source>
        <dbReference type="Ensembl" id="ENSXETP00000105853"/>
    </source>
</evidence>
<dbReference type="RefSeq" id="XP_031754429.1">
    <property type="nucleotide sequence ID" value="XM_031898569.1"/>
</dbReference>
<evidence type="ECO:0000313" key="11">
    <source>
        <dbReference type="RefSeq" id="XP_004912556.2"/>
    </source>
</evidence>
<dbReference type="Pfam" id="PF07502">
    <property type="entry name" value="MANEC"/>
    <property type="match status" value="1"/>
</dbReference>
<dbReference type="Bgee" id="ENSXETG00000038134">
    <property type="expression patterns" value="Expressed in neurula embryo and 10 other cell types or tissues"/>
</dbReference>
<feature type="region of interest" description="Disordered" evidence="5">
    <location>
        <begin position="650"/>
        <end position="771"/>
    </location>
</feature>
<dbReference type="SMART" id="SM00765">
    <property type="entry name" value="MANEC"/>
    <property type="match status" value="1"/>
</dbReference>
<feature type="transmembrane region" description="Helical" evidence="6">
    <location>
        <begin position="853"/>
        <end position="873"/>
    </location>
</feature>
<keyword evidence="2 7" id="KW-0732">Signal</keyword>
<feature type="domain" description="MANSC" evidence="8">
    <location>
        <begin position="31"/>
        <end position="115"/>
    </location>
</feature>
<dbReference type="InterPro" id="IPR013980">
    <property type="entry name" value="MANSC_dom"/>
</dbReference>
<evidence type="ECO:0000313" key="13">
    <source>
        <dbReference type="RefSeq" id="XP_031754430.1"/>
    </source>
</evidence>
<feature type="compositionally biased region" description="Basic and acidic residues" evidence="5">
    <location>
        <begin position="282"/>
        <end position="300"/>
    </location>
</feature>
<feature type="compositionally biased region" description="Polar residues" evidence="5">
    <location>
        <begin position="713"/>
        <end position="722"/>
    </location>
</feature>
<dbReference type="GeneTree" id="ENSGT00940000153377"/>
<evidence type="ECO:0000256" key="6">
    <source>
        <dbReference type="SAM" id="Phobius"/>
    </source>
</evidence>
<keyword evidence="6" id="KW-0812">Transmembrane</keyword>
<dbReference type="RefSeq" id="XP_004912556.2">
    <property type="nucleotide sequence ID" value="XM_004912499.4"/>
</dbReference>
<evidence type="ECO:0000256" key="1">
    <source>
        <dbReference type="ARBA" id="ARBA00004370"/>
    </source>
</evidence>
<dbReference type="AGR" id="Xenbase:XB-GENE-22068709"/>
<accession>A0A803JD92</accession>
<feature type="compositionally biased region" description="Basic and acidic residues" evidence="5">
    <location>
        <begin position="591"/>
        <end position="605"/>
    </location>
</feature>
<comment type="subcellular location">
    <subcellularLocation>
        <location evidence="1">Membrane</location>
    </subcellularLocation>
</comment>
<dbReference type="OMA" id="MESKEDP"/>
<feature type="compositionally biased region" description="Basic and acidic residues" evidence="5">
    <location>
        <begin position="761"/>
        <end position="771"/>
    </location>
</feature>
<keyword evidence="10" id="KW-1185">Reference proteome</keyword>
<evidence type="ECO:0000313" key="10">
    <source>
        <dbReference type="Proteomes" id="UP000008143"/>
    </source>
</evidence>
<keyword evidence="6" id="KW-1133">Transmembrane helix</keyword>
<dbReference type="RefSeq" id="XP_031754430.1">
    <property type="nucleotide sequence ID" value="XM_031898570.1"/>
</dbReference>
<keyword evidence="4" id="KW-0325">Glycoprotein</keyword>